<evidence type="ECO:0000256" key="3">
    <source>
        <dbReference type="ARBA" id="ARBA00023004"/>
    </source>
</evidence>
<dbReference type="PROSITE" id="PS51007">
    <property type="entry name" value="CYTC"/>
    <property type="match status" value="1"/>
</dbReference>
<dbReference type="InterPro" id="IPR009056">
    <property type="entry name" value="Cyt_c-like_dom"/>
</dbReference>
<dbReference type="EMBL" id="UINC01168845">
    <property type="protein sequence ID" value="SVD72084.1"/>
    <property type="molecule type" value="Genomic_DNA"/>
</dbReference>
<feature type="domain" description="Cytochrome c" evidence="4">
    <location>
        <begin position="43"/>
        <end position="122"/>
    </location>
</feature>
<feature type="non-terminal residue" evidence="5">
    <location>
        <position position="143"/>
    </location>
</feature>
<keyword evidence="3" id="KW-0408">Iron</keyword>
<evidence type="ECO:0000259" key="4">
    <source>
        <dbReference type="PROSITE" id="PS51007"/>
    </source>
</evidence>
<protein>
    <recommendedName>
        <fullName evidence="4">Cytochrome c domain-containing protein</fullName>
    </recommendedName>
</protein>
<keyword evidence="1" id="KW-0349">Heme</keyword>
<dbReference type="Pfam" id="PF13442">
    <property type="entry name" value="Cytochrome_CBB3"/>
    <property type="match status" value="1"/>
</dbReference>
<dbReference type="SUPFAM" id="SSF46626">
    <property type="entry name" value="Cytochrome c"/>
    <property type="match status" value="1"/>
</dbReference>
<proteinExistence type="predicted"/>
<dbReference type="Gene3D" id="1.10.760.10">
    <property type="entry name" value="Cytochrome c-like domain"/>
    <property type="match status" value="1"/>
</dbReference>
<dbReference type="GO" id="GO:0020037">
    <property type="term" value="F:heme binding"/>
    <property type="evidence" value="ECO:0007669"/>
    <property type="project" value="InterPro"/>
</dbReference>
<keyword evidence="2" id="KW-0479">Metal-binding</keyword>
<sequence>MQNIILILASGILMAILMACASMQTAHESAEETRDRVAVYTEFQANRGRGLYDKECARCHGRLLFDGTQSPLVGDYFLAKWERDDQSMFDFFKAMKATMIPKGVTLSESGWVDVLAYILKHNAYPSGNQVMTDDPVVLSRIPV</sequence>
<dbReference type="InterPro" id="IPR036909">
    <property type="entry name" value="Cyt_c-like_dom_sf"/>
</dbReference>
<reference evidence="5" key="1">
    <citation type="submission" date="2018-05" db="EMBL/GenBank/DDBJ databases">
        <authorList>
            <person name="Lanie J.A."/>
            <person name="Ng W.-L."/>
            <person name="Kazmierczak K.M."/>
            <person name="Andrzejewski T.M."/>
            <person name="Davidsen T.M."/>
            <person name="Wayne K.J."/>
            <person name="Tettelin H."/>
            <person name="Glass J.I."/>
            <person name="Rusch D."/>
            <person name="Podicherti R."/>
            <person name="Tsui H.-C.T."/>
            <person name="Winkler M.E."/>
        </authorList>
    </citation>
    <scope>NUCLEOTIDE SEQUENCE</scope>
</reference>
<evidence type="ECO:0000256" key="2">
    <source>
        <dbReference type="ARBA" id="ARBA00022723"/>
    </source>
</evidence>
<organism evidence="5">
    <name type="scientific">marine metagenome</name>
    <dbReference type="NCBI Taxonomy" id="408172"/>
    <lineage>
        <taxon>unclassified sequences</taxon>
        <taxon>metagenomes</taxon>
        <taxon>ecological metagenomes</taxon>
    </lineage>
</organism>
<name>A0A382XMK2_9ZZZZ</name>
<gene>
    <name evidence="5" type="ORF">METZ01_LOCUS424938</name>
</gene>
<evidence type="ECO:0000256" key="1">
    <source>
        <dbReference type="ARBA" id="ARBA00022617"/>
    </source>
</evidence>
<dbReference type="AlphaFoldDB" id="A0A382XMK2"/>
<evidence type="ECO:0000313" key="5">
    <source>
        <dbReference type="EMBL" id="SVD72084.1"/>
    </source>
</evidence>
<accession>A0A382XMK2</accession>
<dbReference type="GO" id="GO:0009055">
    <property type="term" value="F:electron transfer activity"/>
    <property type="evidence" value="ECO:0007669"/>
    <property type="project" value="InterPro"/>
</dbReference>
<dbReference type="GO" id="GO:0046872">
    <property type="term" value="F:metal ion binding"/>
    <property type="evidence" value="ECO:0007669"/>
    <property type="project" value="UniProtKB-KW"/>
</dbReference>